<name>A0ABD1XU46_9MARC</name>
<accession>A0ABD1XU46</accession>
<dbReference type="AlphaFoldDB" id="A0ABD1XU46"/>
<organism evidence="2 3">
    <name type="scientific">Riccia fluitans</name>
    <dbReference type="NCBI Taxonomy" id="41844"/>
    <lineage>
        <taxon>Eukaryota</taxon>
        <taxon>Viridiplantae</taxon>
        <taxon>Streptophyta</taxon>
        <taxon>Embryophyta</taxon>
        <taxon>Marchantiophyta</taxon>
        <taxon>Marchantiopsida</taxon>
        <taxon>Marchantiidae</taxon>
        <taxon>Marchantiales</taxon>
        <taxon>Ricciaceae</taxon>
        <taxon>Riccia</taxon>
    </lineage>
</organism>
<comment type="caution">
    <text evidence="2">The sequence shown here is derived from an EMBL/GenBank/DDBJ whole genome shotgun (WGS) entry which is preliminary data.</text>
</comment>
<gene>
    <name evidence="2" type="ORF">R1flu_024006</name>
</gene>
<dbReference type="EMBL" id="JBHFFA010000007">
    <property type="protein sequence ID" value="KAL2612314.1"/>
    <property type="molecule type" value="Genomic_DNA"/>
</dbReference>
<dbReference type="Pfam" id="PF00078">
    <property type="entry name" value="RVT_1"/>
    <property type="match status" value="1"/>
</dbReference>
<feature type="domain" description="Reverse transcriptase" evidence="1">
    <location>
        <begin position="27"/>
        <end position="164"/>
    </location>
</feature>
<reference evidence="2 3" key="1">
    <citation type="submission" date="2024-09" db="EMBL/GenBank/DDBJ databases">
        <title>Chromosome-scale assembly of Riccia fluitans.</title>
        <authorList>
            <person name="Paukszto L."/>
            <person name="Sawicki J."/>
            <person name="Karawczyk K."/>
            <person name="Piernik-Szablinska J."/>
            <person name="Szczecinska M."/>
            <person name="Mazdziarz M."/>
        </authorList>
    </citation>
    <scope>NUCLEOTIDE SEQUENCE [LARGE SCALE GENOMIC DNA]</scope>
    <source>
        <strain evidence="2">Rf_01</strain>
        <tissue evidence="2">Aerial parts of the thallus</tissue>
    </source>
</reference>
<sequence length="201" mass="21922">MAYLLGASRLLVLEKSSGGVRPIAVDEVDIRNAFNTVSHEALFYELHAAIGSLDQLFPFVRSFYAHCLSLYISHCSRKDEVSLLLSKSCTCQGDPLGGTLFALAHLRAFRIVASDNTICLFPSLADDTHIVGPPEAVMVAFHALEGHLLAVGLIVQPTKCVAWSPSGLPSSLSLPQVFHSLLQGFEYLALLLDQIPFRHHL</sequence>
<dbReference type="Proteomes" id="UP001605036">
    <property type="component" value="Unassembled WGS sequence"/>
</dbReference>
<protein>
    <recommendedName>
        <fullName evidence="1">Reverse transcriptase domain-containing protein</fullName>
    </recommendedName>
</protein>
<keyword evidence="3" id="KW-1185">Reference proteome</keyword>
<evidence type="ECO:0000259" key="1">
    <source>
        <dbReference type="Pfam" id="PF00078"/>
    </source>
</evidence>
<evidence type="ECO:0000313" key="2">
    <source>
        <dbReference type="EMBL" id="KAL2612314.1"/>
    </source>
</evidence>
<evidence type="ECO:0000313" key="3">
    <source>
        <dbReference type="Proteomes" id="UP001605036"/>
    </source>
</evidence>
<proteinExistence type="predicted"/>
<dbReference type="InterPro" id="IPR000477">
    <property type="entry name" value="RT_dom"/>
</dbReference>